<evidence type="ECO:0000313" key="14">
    <source>
        <dbReference type="Proteomes" id="UP000194236"/>
    </source>
</evidence>
<keyword evidence="10" id="KW-0539">Nucleus</keyword>
<evidence type="ECO:0000256" key="4">
    <source>
        <dbReference type="ARBA" id="ARBA00022741"/>
    </source>
</evidence>
<comment type="subcellular location">
    <subcellularLocation>
        <location evidence="2">Chromosome</location>
    </subcellularLocation>
    <subcellularLocation>
        <location evidence="1">Nucleus</location>
    </subcellularLocation>
</comment>
<evidence type="ECO:0000256" key="12">
    <source>
        <dbReference type="SAM" id="MobiDB-lite"/>
    </source>
</evidence>
<keyword evidence="6" id="KW-0067">ATP-binding</keyword>
<proteinExistence type="predicted"/>
<keyword evidence="8" id="KW-0233">DNA recombination</keyword>
<evidence type="ECO:0000256" key="1">
    <source>
        <dbReference type="ARBA" id="ARBA00004123"/>
    </source>
</evidence>
<keyword evidence="14" id="KW-1185">Reference proteome</keyword>
<dbReference type="GO" id="GO:0000724">
    <property type="term" value="P:double-strand break repair via homologous recombination"/>
    <property type="evidence" value="ECO:0007669"/>
    <property type="project" value="TreeGrafter"/>
</dbReference>
<dbReference type="GO" id="GO:0030915">
    <property type="term" value="C:Smc5-Smc6 complex"/>
    <property type="evidence" value="ECO:0007669"/>
    <property type="project" value="TreeGrafter"/>
</dbReference>
<keyword evidence="9" id="KW-0234">DNA repair</keyword>
<gene>
    <name evidence="13" type="ORF">BLA29_010345</name>
</gene>
<dbReference type="GO" id="GO:0003684">
    <property type="term" value="F:damaged DNA binding"/>
    <property type="evidence" value="ECO:0007669"/>
    <property type="project" value="TreeGrafter"/>
</dbReference>
<evidence type="ECO:0000256" key="2">
    <source>
        <dbReference type="ARBA" id="ARBA00004286"/>
    </source>
</evidence>
<feature type="non-terminal residue" evidence="13">
    <location>
        <position position="223"/>
    </location>
</feature>
<sequence>MTESIEKLINKQKALMDKSEKKTNDQQNLLQLKLNLESEIENSKKTLHEEELNALEITETPIETTRSSAEIEKEMKRIDSIIKINERLLDPKVQDQIFNSYNELNDSIGTVKNDLKDINEYFVELKKSTQTRRIAYHTMLTFIERTVNMHFQAFLRQKDFEGHIDINFHESSVKNNGKGQKGKTLELVIRPRKSTQSQHQSNNEIQSYSSTKSLSGGERSFST</sequence>
<dbReference type="AlphaFoldDB" id="A0A1Y3BRX9"/>
<keyword evidence="7 11" id="KW-0175">Coiled coil</keyword>
<dbReference type="GO" id="GO:0005634">
    <property type="term" value="C:nucleus"/>
    <property type="evidence" value="ECO:0007669"/>
    <property type="project" value="UniProtKB-SubCell"/>
</dbReference>
<keyword evidence="3" id="KW-0158">Chromosome</keyword>
<evidence type="ECO:0000256" key="11">
    <source>
        <dbReference type="SAM" id="Coils"/>
    </source>
</evidence>
<dbReference type="EMBL" id="MUJZ01002549">
    <property type="protein sequence ID" value="OTF83700.1"/>
    <property type="molecule type" value="Genomic_DNA"/>
</dbReference>
<evidence type="ECO:0000256" key="5">
    <source>
        <dbReference type="ARBA" id="ARBA00022763"/>
    </source>
</evidence>
<feature type="region of interest" description="Disordered" evidence="12">
    <location>
        <begin position="171"/>
        <end position="223"/>
    </location>
</feature>
<dbReference type="PANTHER" id="PTHR19306:SF6">
    <property type="entry name" value="STRUCTURAL MAINTENANCE OF CHROMOSOMES PROTEIN 6"/>
    <property type="match status" value="1"/>
</dbReference>
<evidence type="ECO:0000256" key="9">
    <source>
        <dbReference type="ARBA" id="ARBA00023204"/>
    </source>
</evidence>
<dbReference type="GO" id="GO:0005524">
    <property type="term" value="F:ATP binding"/>
    <property type="evidence" value="ECO:0007669"/>
    <property type="project" value="UniProtKB-KW"/>
</dbReference>
<evidence type="ECO:0000256" key="3">
    <source>
        <dbReference type="ARBA" id="ARBA00022454"/>
    </source>
</evidence>
<dbReference type="GO" id="GO:0035861">
    <property type="term" value="C:site of double-strand break"/>
    <property type="evidence" value="ECO:0007669"/>
    <property type="project" value="TreeGrafter"/>
</dbReference>
<organism evidence="13 14">
    <name type="scientific">Euroglyphus maynei</name>
    <name type="common">Mayne's house dust mite</name>
    <dbReference type="NCBI Taxonomy" id="6958"/>
    <lineage>
        <taxon>Eukaryota</taxon>
        <taxon>Metazoa</taxon>
        <taxon>Ecdysozoa</taxon>
        <taxon>Arthropoda</taxon>
        <taxon>Chelicerata</taxon>
        <taxon>Arachnida</taxon>
        <taxon>Acari</taxon>
        <taxon>Acariformes</taxon>
        <taxon>Sarcoptiformes</taxon>
        <taxon>Astigmata</taxon>
        <taxon>Psoroptidia</taxon>
        <taxon>Analgoidea</taxon>
        <taxon>Pyroglyphidae</taxon>
        <taxon>Pyroglyphinae</taxon>
        <taxon>Euroglyphus</taxon>
    </lineage>
</organism>
<evidence type="ECO:0000256" key="8">
    <source>
        <dbReference type="ARBA" id="ARBA00023172"/>
    </source>
</evidence>
<evidence type="ECO:0000256" key="7">
    <source>
        <dbReference type="ARBA" id="ARBA00023054"/>
    </source>
</evidence>
<dbReference type="Proteomes" id="UP000194236">
    <property type="component" value="Unassembled WGS sequence"/>
</dbReference>
<accession>A0A1Y3BRX9</accession>
<keyword evidence="4" id="KW-0547">Nucleotide-binding</keyword>
<feature type="compositionally biased region" description="Polar residues" evidence="12">
    <location>
        <begin position="194"/>
        <end position="223"/>
    </location>
</feature>
<protein>
    <submittedName>
        <fullName evidence="13">Uncharacterized protein</fullName>
    </submittedName>
</protein>
<evidence type="ECO:0000313" key="13">
    <source>
        <dbReference type="EMBL" id="OTF83700.1"/>
    </source>
</evidence>
<dbReference type="PANTHER" id="PTHR19306">
    <property type="entry name" value="STRUCTURAL MAINTENANCE OF CHROMOSOMES 5,6 SMC5, SMC6"/>
    <property type="match status" value="1"/>
</dbReference>
<reference evidence="13 14" key="1">
    <citation type="submission" date="2017-03" db="EMBL/GenBank/DDBJ databases">
        <title>Genome Survey of Euroglyphus maynei.</title>
        <authorList>
            <person name="Arlian L.G."/>
            <person name="Morgan M.S."/>
            <person name="Rider S.D."/>
        </authorList>
    </citation>
    <scope>NUCLEOTIDE SEQUENCE [LARGE SCALE GENOMIC DNA]</scope>
    <source>
        <strain evidence="13">Arlian Lab</strain>
        <tissue evidence="13">Whole body</tissue>
    </source>
</reference>
<dbReference type="OrthoDB" id="10072614at2759"/>
<comment type="caution">
    <text evidence="13">The sequence shown here is derived from an EMBL/GenBank/DDBJ whole genome shotgun (WGS) entry which is preliminary data.</text>
</comment>
<keyword evidence="5" id="KW-0227">DNA damage</keyword>
<feature type="coiled-coil region" evidence="11">
    <location>
        <begin position="26"/>
        <end position="53"/>
    </location>
</feature>
<name>A0A1Y3BRX9_EURMA</name>
<evidence type="ECO:0000256" key="6">
    <source>
        <dbReference type="ARBA" id="ARBA00022840"/>
    </source>
</evidence>
<dbReference type="GO" id="GO:0003697">
    <property type="term" value="F:single-stranded DNA binding"/>
    <property type="evidence" value="ECO:0007669"/>
    <property type="project" value="TreeGrafter"/>
</dbReference>
<evidence type="ECO:0000256" key="10">
    <source>
        <dbReference type="ARBA" id="ARBA00023242"/>
    </source>
</evidence>